<dbReference type="NCBIfam" id="TIGR00444">
    <property type="entry name" value="mazG"/>
    <property type="match status" value="1"/>
</dbReference>
<feature type="domain" description="Tetrapyrrole methylase" evidence="1">
    <location>
        <begin position="5"/>
        <end position="217"/>
    </location>
</feature>
<dbReference type="GO" id="GO:0046047">
    <property type="term" value="P:TTP catabolic process"/>
    <property type="evidence" value="ECO:0007669"/>
    <property type="project" value="TreeGrafter"/>
</dbReference>
<dbReference type="Pfam" id="PF00590">
    <property type="entry name" value="TP_methylase"/>
    <property type="match status" value="1"/>
</dbReference>
<accession>A0A1Y3PLX2</accession>
<dbReference type="SUPFAM" id="SSF53790">
    <property type="entry name" value="Tetrapyrrole methylase"/>
    <property type="match status" value="1"/>
</dbReference>
<dbReference type="PIRSF" id="PIRSF002845">
    <property type="entry name" value="Ttrprl_mtas_MazG"/>
    <property type="match status" value="1"/>
</dbReference>
<dbReference type="Pfam" id="PF03819">
    <property type="entry name" value="MazG"/>
    <property type="match status" value="2"/>
</dbReference>
<dbReference type="GO" id="GO:0006950">
    <property type="term" value="P:response to stress"/>
    <property type="evidence" value="ECO:0007669"/>
    <property type="project" value="UniProtKB-ARBA"/>
</dbReference>
<feature type="domain" description="NTP pyrophosphohydrolase MazG-like" evidence="2">
    <location>
        <begin position="266"/>
        <end position="339"/>
    </location>
</feature>
<dbReference type="InterPro" id="IPR000878">
    <property type="entry name" value="4pyrrol_Mease"/>
</dbReference>
<gene>
    <name evidence="3" type="ORF">BAA01_14745</name>
</gene>
<dbReference type="InterPro" id="IPR004518">
    <property type="entry name" value="MazG-like_dom"/>
</dbReference>
<dbReference type="Proteomes" id="UP000196475">
    <property type="component" value="Unassembled WGS sequence"/>
</dbReference>
<name>A0A1Y3PLX2_9BACI</name>
<organism evidence="3 4">
    <name type="scientific">Bacillus thermozeamaize</name>
    <dbReference type="NCBI Taxonomy" id="230954"/>
    <lineage>
        <taxon>Bacteria</taxon>
        <taxon>Bacillati</taxon>
        <taxon>Bacillota</taxon>
        <taxon>Bacilli</taxon>
        <taxon>Bacillales</taxon>
        <taxon>Bacillaceae</taxon>
        <taxon>Bacillus</taxon>
    </lineage>
</organism>
<dbReference type="NCBIfam" id="NF007113">
    <property type="entry name" value="PRK09562.1"/>
    <property type="match status" value="1"/>
</dbReference>
<evidence type="ECO:0000259" key="2">
    <source>
        <dbReference type="Pfam" id="PF03819"/>
    </source>
</evidence>
<evidence type="ECO:0000313" key="4">
    <source>
        <dbReference type="Proteomes" id="UP000196475"/>
    </source>
</evidence>
<reference evidence="4" key="1">
    <citation type="submission" date="2016-06" db="EMBL/GenBank/DDBJ databases">
        <authorList>
            <person name="Nascimento L."/>
            <person name="Pereira R.V."/>
            <person name="Martins L.F."/>
            <person name="Quaggio R.B."/>
            <person name="Silva A.M."/>
            <person name="Setubal J.C."/>
        </authorList>
    </citation>
    <scope>NUCLEOTIDE SEQUENCE [LARGE SCALE GENOMIC DNA]</scope>
</reference>
<dbReference type="GO" id="GO:0046052">
    <property type="term" value="P:UTP catabolic process"/>
    <property type="evidence" value="ECO:0007669"/>
    <property type="project" value="TreeGrafter"/>
</dbReference>
<evidence type="ECO:0000313" key="3">
    <source>
        <dbReference type="EMBL" id="OUM85299.1"/>
    </source>
</evidence>
<dbReference type="SUPFAM" id="SSF101386">
    <property type="entry name" value="all-alpha NTP pyrophosphatases"/>
    <property type="match status" value="2"/>
</dbReference>
<evidence type="ECO:0000259" key="1">
    <source>
        <dbReference type="Pfam" id="PF00590"/>
    </source>
</evidence>
<dbReference type="Gene3D" id="3.40.1010.10">
    <property type="entry name" value="Cobalt-precorrin-4 Transmethylase, Domain 1"/>
    <property type="match status" value="1"/>
</dbReference>
<dbReference type="Gene3D" id="1.10.287.1080">
    <property type="entry name" value="MazG-like"/>
    <property type="match status" value="2"/>
</dbReference>
<sequence>MVAGKLTVVGLGYGDEHGLPLGNWRRLRTARHLFLRTAHHPVVDFLRREGIAFVSFDEVYDRAPRYEEVYPEITERLLAALQAAIQSGTGAEAEVVYAVPGHPMVAEKTVQLLLERAQQDGFQLEVLPAPSFLDALSARLHLDPIEGLLILDGTSLTRSQLNPELVTVIPQVYDRAVASDVKLTLMEVYPDDYPVYVANALGVPGLERLEQLPLYELDREAERFGHLSLLVLPAVEGEWLNRRYERLLEIVATLRGPQGCPWDRAQTHQSLRRYLIEEAAELLDAIDAEDPEQMEEELGDLLLQILLHAQIASETGYFHMDDVIEGLSDKLIRRHPHVFGESSASTAEEVAVNWQRLKQQERKEKGLKEPESLLGSLPKTLSALLAADILQRRAAEVGFDWTDPADCLAKVKEELQEVERAAAENRAEELGDLLFAVVNLCRFYRVDPEAALSRANKKFRFRFQHIERRLREQGRTFADTGLEEMDTWWEEAKRLEREGRGKREGSEEDGK</sequence>
<dbReference type="GO" id="GO:0046081">
    <property type="term" value="P:dUTP catabolic process"/>
    <property type="evidence" value="ECO:0007669"/>
    <property type="project" value="TreeGrafter"/>
</dbReference>
<proteinExistence type="predicted"/>
<dbReference type="CDD" id="cd11529">
    <property type="entry name" value="NTP-PPase_MazG_Cterm"/>
    <property type="match status" value="1"/>
</dbReference>
<dbReference type="InterPro" id="IPR048011">
    <property type="entry name" value="NTP-PPase_MazG-like_C"/>
</dbReference>
<dbReference type="CDD" id="cd11723">
    <property type="entry name" value="YabN_N_like"/>
    <property type="match status" value="1"/>
</dbReference>
<feature type="domain" description="NTP pyrophosphohydrolase MazG-like" evidence="2">
    <location>
        <begin position="408"/>
        <end position="465"/>
    </location>
</feature>
<dbReference type="GO" id="GO:0006203">
    <property type="term" value="P:dGTP catabolic process"/>
    <property type="evidence" value="ECO:0007669"/>
    <property type="project" value="TreeGrafter"/>
</dbReference>
<dbReference type="InterPro" id="IPR035013">
    <property type="entry name" value="YabN_N"/>
</dbReference>
<dbReference type="PANTHER" id="PTHR30522:SF0">
    <property type="entry name" value="NUCLEOSIDE TRIPHOSPHATE PYROPHOSPHOHYDROLASE"/>
    <property type="match status" value="1"/>
</dbReference>
<dbReference type="InterPro" id="IPR014777">
    <property type="entry name" value="4pyrrole_Mease_sub1"/>
</dbReference>
<dbReference type="FunFam" id="1.10.287.1080:FF:000001">
    <property type="entry name" value="Nucleoside triphosphate pyrophosphohydrolase"/>
    <property type="match status" value="1"/>
</dbReference>
<dbReference type="PANTHER" id="PTHR30522">
    <property type="entry name" value="NUCLEOSIDE TRIPHOSPHATE PYROPHOSPHOHYDROLASE"/>
    <property type="match status" value="1"/>
</dbReference>
<dbReference type="GO" id="GO:0008168">
    <property type="term" value="F:methyltransferase activity"/>
    <property type="evidence" value="ECO:0007669"/>
    <property type="project" value="InterPro"/>
</dbReference>
<dbReference type="EMBL" id="LZRT01000107">
    <property type="protein sequence ID" value="OUM85299.1"/>
    <property type="molecule type" value="Genomic_DNA"/>
</dbReference>
<dbReference type="InterPro" id="IPR011551">
    <property type="entry name" value="NTP_PyrPHydrolase_MazG"/>
</dbReference>
<dbReference type="GO" id="GO:0046061">
    <property type="term" value="P:dATP catabolic process"/>
    <property type="evidence" value="ECO:0007669"/>
    <property type="project" value="TreeGrafter"/>
</dbReference>
<dbReference type="AlphaFoldDB" id="A0A1Y3PLX2"/>
<dbReference type="InterPro" id="IPR035996">
    <property type="entry name" value="4pyrrol_Methylase_sf"/>
</dbReference>
<comment type="caution">
    <text evidence="3">The sequence shown here is derived from an EMBL/GenBank/DDBJ whole genome shotgun (WGS) entry which is preliminary data.</text>
</comment>
<dbReference type="InterPro" id="IPR024180">
    <property type="entry name" value="Tetrapyrrole_Mease/MazG_pred"/>
</dbReference>
<dbReference type="GO" id="GO:0046076">
    <property type="term" value="P:dTTP catabolic process"/>
    <property type="evidence" value="ECO:0007669"/>
    <property type="project" value="TreeGrafter"/>
</dbReference>
<protein>
    <submittedName>
        <fullName evidence="3">Nucleoside triphosphate pyrophosphohydrolase</fullName>
    </submittedName>
</protein>
<dbReference type="CDD" id="cd11528">
    <property type="entry name" value="NTP-PPase_MazG_Nterm"/>
    <property type="match status" value="1"/>
</dbReference>
<keyword evidence="3" id="KW-0378">Hydrolase</keyword>
<dbReference type="GO" id="GO:0047429">
    <property type="term" value="F:nucleoside triphosphate diphosphatase activity"/>
    <property type="evidence" value="ECO:0007669"/>
    <property type="project" value="InterPro"/>
</dbReference>
<dbReference type="InterPro" id="IPR048015">
    <property type="entry name" value="NTP-PPase_MazG-like_N"/>
</dbReference>